<feature type="region of interest" description="Disordered" evidence="1">
    <location>
        <begin position="104"/>
        <end position="131"/>
    </location>
</feature>
<accession>A0A7J6J6B4</accession>
<comment type="caution">
    <text evidence="2">The sequence shown here is derived from an EMBL/GenBank/DDBJ whole genome shotgun (WGS) entry which is preliminary data.</text>
</comment>
<dbReference type="GeneID" id="43620007"/>
<feature type="compositionally biased region" description="Basic and acidic residues" evidence="1">
    <location>
        <begin position="701"/>
        <end position="711"/>
    </location>
</feature>
<dbReference type="RefSeq" id="XP_031885025.2">
    <property type="nucleotide sequence ID" value="XM_032036007.2"/>
</dbReference>
<name>A0A7J6J6B4_COLFN</name>
<sequence length="745" mass="83461">MELCERLTDQSSRLYRTDLFIASATYSTDTSRTQTMEPTLVRVLLSLCLQVTPNCLVLDQFEIRMENMDFESFDSTFDMPCTSFDEFSDPNLFFDFDACAGPAPDTSSGSPLPSTQPTGATPPPTGTNSLEEDFTSIFRDIDLGDYVDPTIQPSDLFIQRPEGVQPPSTLVLPSAPSNEDKEACSEDIFSSLMSDLSAPDEPQQGTDASLFSSPSTWATNDIDMTSFTWPTAPNLDLDLFTSPEVSLPETKTSTAQTTIDSFFSDLSTVSTGEIPFTFDEEAVSLLSALPPVVSLTSPQSIYPPPFPSTTLSTATTTLQHPQPIAPASPTFIKSERCSVEPSLSFAPSSIADFQGQLLATPVPSTTASPAPSARDTTPPVVNGKVIKRIPRPAKAKDIDASDWYAVPPATPDWGGPSPATKPLFQYRPTGEWKPECRFSRDELLHYMTERKRLSLPLTIWIQNHPHGCTSRVPDPRTLKCRWNGCPVPTGTILKGFWRVCFDERPESSGKEYNPFFNAGYMHLYCMDRCFDLFEISEAFDMRPDARHFEKEEKNPMAMNRDGDEMVMEYENWREAQKQGYEEWRALCETNKVLGLPTENRVVEKQQKLWYTLTTKHLALETGVRQQMRDSRGGISIDQHRGDLGWYVKKVNERKKRAKAQRDAGSRALARLADCEEIFSEDEEAPQSAVDDTKATKKTPRRKAEDDGRNAELAETNGNKRQRCLVDECELDDSHKRQRRQCRSIS</sequence>
<dbReference type="Proteomes" id="UP000011096">
    <property type="component" value="Unassembled WGS sequence"/>
</dbReference>
<dbReference type="OrthoDB" id="5307331at2759"/>
<feature type="region of interest" description="Disordered" evidence="1">
    <location>
        <begin position="159"/>
        <end position="183"/>
    </location>
</feature>
<proteinExistence type="predicted"/>
<evidence type="ECO:0000256" key="1">
    <source>
        <dbReference type="SAM" id="MobiDB-lite"/>
    </source>
</evidence>
<reference evidence="2 3" key="2">
    <citation type="submission" date="2020-04" db="EMBL/GenBank/DDBJ databases">
        <title>Genome sequencing and assembly of multiple isolates from the Colletotrichum gloeosporioides species complex.</title>
        <authorList>
            <person name="Gan P."/>
            <person name="Shirasu K."/>
        </authorList>
    </citation>
    <scope>NUCLEOTIDE SEQUENCE [LARGE SCALE GENOMIC DNA]</scope>
    <source>
        <strain evidence="2 3">Nara gc5</strain>
    </source>
</reference>
<evidence type="ECO:0000313" key="2">
    <source>
        <dbReference type="EMBL" id="KAF4484733.1"/>
    </source>
</evidence>
<organism evidence="2 3">
    <name type="scientific">Colletotrichum fructicola (strain Nara gc5)</name>
    <name type="common">Anthracnose fungus</name>
    <name type="synonym">Colletotrichum gloeosporioides (strain Nara gc5)</name>
    <dbReference type="NCBI Taxonomy" id="1213859"/>
    <lineage>
        <taxon>Eukaryota</taxon>
        <taxon>Fungi</taxon>
        <taxon>Dikarya</taxon>
        <taxon>Ascomycota</taxon>
        <taxon>Pezizomycotina</taxon>
        <taxon>Sordariomycetes</taxon>
        <taxon>Hypocreomycetidae</taxon>
        <taxon>Glomerellales</taxon>
        <taxon>Glomerellaceae</taxon>
        <taxon>Colletotrichum</taxon>
        <taxon>Colletotrichum gloeosporioides species complex</taxon>
    </lineage>
</organism>
<protein>
    <submittedName>
        <fullName evidence="2">Uncharacterized protein</fullName>
    </submittedName>
</protein>
<keyword evidence="3" id="KW-1185">Reference proteome</keyword>
<dbReference type="AlphaFoldDB" id="A0A7J6J6B4"/>
<dbReference type="EMBL" id="ANPB02000004">
    <property type="protein sequence ID" value="KAF4484733.1"/>
    <property type="molecule type" value="Genomic_DNA"/>
</dbReference>
<dbReference type="InParanoid" id="A0A7J6J6B4"/>
<evidence type="ECO:0000313" key="3">
    <source>
        <dbReference type="Proteomes" id="UP000011096"/>
    </source>
</evidence>
<gene>
    <name evidence="2" type="ORF">CGGC5_v007423</name>
</gene>
<feature type="region of interest" description="Disordered" evidence="1">
    <location>
        <begin position="679"/>
        <end position="716"/>
    </location>
</feature>
<reference evidence="2 3" key="1">
    <citation type="submission" date="2012-08" db="EMBL/GenBank/DDBJ databases">
        <authorList>
            <person name="Gan P.H.P."/>
            <person name="Ikeda K."/>
            <person name="Irieda H."/>
            <person name="Narusaka M."/>
            <person name="O'Connell R.J."/>
            <person name="Narusaka Y."/>
            <person name="Takano Y."/>
            <person name="Kubo Y."/>
            <person name="Shirasu K."/>
        </authorList>
    </citation>
    <scope>NUCLEOTIDE SEQUENCE [LARGE SCALE GENOMIC DNA]</scope>
    <source>
        <strain evidence="2 3">Nara gc5</strain>
    </source>
</reference>